<name>A0A2T9YKC3_9FUNG</name>
<dbReference type="Proteomes" id="UP000245383">
    <property type="component" value="Unassembled WGS sequence"/>
</dbReference>
<organism evidence="1 2">
    <name type="scientific">Smittium simulii</name>
    <dbReference type="NCBI Taxonomy" id="133385"/>
    <lineage>
        <taxon>Eukaryota</taxon>
        <taxon>Fungi</taxon>
        <taxon>Fungi incertae sedis</taxon>
        <taxon>Zoopagomycota</taxon>
        <taxon>Kickxellomycotina</taxon>
        <taxon>Harpellomycetes</taxon>
        <taxon>Harpellales</taxon>
        <taxon>Legeriomycetaceae</taxon>
        <taxon>Smittium</taxon>
    </lineage>
</organism>
<dbReference type="AlphaFoldDB" id="A0A2T9YKC3"/>
<evidence type="ECO:0000313" key="1">
    <source>
        <dbReference type="EMBL" id="PVU92791.1"/>
    </source>
</evidence>
<protein>
    <submittedName>
        <fullName evidence="1">Uncharacterized protein</fullName>
    </submittedName>
</protein>
<keyword evidence="2" id="KW-1185">Reference proteome</keyword>
<comment type="caution">
    <text evidence="1">The sequence shown here is derived from an EMBL/GenBank/DDBJ whole genome shotgun (WGS) entry which is preliminary data.</text>
</comment>
<accession>A0A2T9YKC3</accession>
<gene>
    <name evidence="1" type="ORF">BB561_003620</name>
</gene>
<dbReference type="EMBL" id="MBFR01000149">
    <property type="protein sequence ID" value="PVU92791.1"/>
    <property type="molecule type" value="Genomic_DNA"/>
</dbReference>
<reference evidence="1 2" key="1">
    <citation type="journal article" date="2018" name="MBio">
        <title>Comparative Genomics Reveals the Core Gene Toolbox for the Fungus-Insect Symbiosis.</title>
        <authorList>
            <person name="Wang Y."/>
            <person name="Stata M."/>
            <person name="Wang W."/>
            <person name="Stajich J.E."/>
            <person name="White M.M."/>
            <person name="Moncalvo J.M."/>
        </authorList>
    </citation>
    <scope>NUCLEOTIDE SEQUENCE [LARGE SCALE GENOMIC DNA]</scope>
    <source>
        <strain evidence="1 2">SWE-8-4</strain>
    </source>
</reference>
<evidence type="ECO:0000313" key="2">
    <source>
        <dbReference type="Proteomes" id="UP000245383"/>
    </source>
</evidence>
<sequence>MSAQKSPRERDTKNVITGIIEISVKSKSKKRETYESLQWTIRRKSIQKEKNSEIIQHKRLLFLNLNFTTRSFDGKKDNRYVSTVSYNIEAYTDRKTLQHI</sequence>
<proteinExistence type="predicted"/>